<keyword evidence="12" id="KW-1185">Reference proteome</keyword>
<comment type="caution">
    <text evidence="11">The sequence shown here is derived from an EMBL/GenBank/DDBJ whole genome shotgun (WGS) entry which is preliminary data.</text>
</comment>
<dbReference type="AlphaFoldDB" id="A0AAD4JAA7"/>
<dbReference type="Gene3D" id="3.40.250.10">
    <property type="entry name" value="Rhodanese-like domain"/>
    <property type="match status" value="1"/>
</dbReference>
<proteinExistence type="predicted"/>
<dbReference type="PANTHER" id="PTHR47377">
    <property type="entry name" value="RHODANESE-LIKE DOMAIN-CONTAINING PROTEIN 4, CHLOROPLASTIC"/>
    <property type="match status" value="1"/>
</dbReference>
<evidence type="ECO:0000256" key="4">
    <source>
        <dbReference type="ARBA" id="ARBA00022640"/>
    </source>
</evidence>
<keyword evidence="8" id="KW-0472">Membrane</keyword>
<dbReference type="EMBL" id="SDAM02000101">
    <property type="protein sequence ID" value="KAH6830116.1"/>
    <property type="molecule type" value="Genomic_DNA"/>
</dbReference>
<dbReference type="PANTHER" id="PTHR47377:SF1">
    <property type="entry name" value="RHODANESE-LIKE DOMAIN-CONTAINING PROTEIN 4, CHLOROPLASTIC"/>
    <property type="match status" value="1"/>
</dbReference>
<sequence>MEALNAVGVKPLPILAKQAEPKKNLSFFSVSPSKNQSFPNSSSSNCVVSVSRTLNGGLVLFSSFLSSGLAKALTFDEALQQSLSSSSISDFDVGGVLDSAIRFAAENPIIVGGGAAVVAVPLVVAQLLSRAKPWGVESAKVAYAKLGDDANAQLLDIRSTVEIKQAGSPDIRALKKKPLAVVYNGDDKPGFLKKLNLKFKEPGNTTLFILDRFDGNSELVAELVTSNGFKSAYAIKDGAEGSRGWVNSGLPWMLPKTTLDLSSLTDAIGDAFGEASGAVPVALGVAAAAAGLGLLAFTEAETILQVLGSAALVQFVSKKLLFAEDRKQTIKQFEELLNTKVAPNELVDDIQQIGKAILPALPVNDKGLPAPGERDVFKSEPIEIPPEAEAAAEPTPEVINSVSKAEVQEESLPGVARPLSPYPNYPDFKPPSSPTPSKP</sequence>
<dbReference type="GO" id="GO:0009535">
    <property type="term" value="C:chloroplast thylakoid membrane"/>
    <property type="evidence" value="ECO:0007669"/>
    <property type="project" value="UniProtKB-ARBA"/>
</dbReference>
<dbReference type="SUPFAM" id="SSF52821">
    <property type="entry name" value="Rhodanese/Cell cycle control phosphatase"/>
    <property type="match status" value="1"/>
</dbReference>
<dbReference type="FunFam" id="3.40.250.10:FF:000044">
    <property type="entry name" value="Rhodanese-like domain-containing protein 4, chloroplastic"/>
    <property type="match status" value="1"/>
</dbReference>
<keyword evidence="3" id="KW-0150">Chloroplast</keyword>
<organism evidence="11 12">
    <name type="scientific">Perilla frutescens var. hirtella</name>
    <name type="common">Perilla citriodora</name>
    <name type="synonym">Perilla setoyensis</name>
    <dbReference type="NCBI Taxonomy" id="608512"/>
    <lineage>
        <taxon>Eukaryota</taxon>
        <taxon>Viridiplantae</taxon>
        <taxon>Streptophyta</taxon>
        <taxon>Embryophyta</taxon>
        <taxon>Tracheophyta</taxon>
        <taxon>Spermatophyta</taxon>
        <taxon>Magnoliopsida</taxon>
        <taxon>eudicotyledons</taxon>
        <taxon>Gunneridae</taxon>
        <taxon>Pentapetalae</taxon>
        <taxon>asterids</taxon>
        <taxon>lamiids</taxon>
        <taxon>Lamiales</taxon>
        <taxon>Lamiaceae</taxon>
        <taxon>Nepetoideae</taxon>
        <taxon>Elsholtzieae</taxon>
        <taxon>Perilla</taxon>
    </lineage>
</organism>
<protein>
    <submittedName>
        <fullName evidence="11">Thylakoid rhodanese-like protein</fullName>
    </submittedName>
</protein>
<reference evidence="11 12" key="1">
    <citation type="journal article" date="2021" name="Nat. Commun.">
        <title>Incipient diploidization of the medicinal plant Perilla within 10,000 years.</title>
        <authorList>
            <person name="Zhang Y."/>
            <person name="Shen Q."/>
            <person name="Leng L."/>
            <person name="Zhang D."/>
            <person name="Chen S."/>
            <person name="Shi Y."/>
            <person name="Ning Z."/>
            <person name="Chen S."/>
        </authorList>
    </citation>
    <scope>NUCLEOTIDE SEQUENCE [LARGE SCALE GENOMIC DNA]</scope>
    <source>
        <strain evidence="12">cv. PC099</strain>
    </source>
</reference>
<dbReference type="Proteomes" id="UP001190926">
    <property type="component" value="Unassembled WGS sequence"/>
</dbReference>
<keyword evidence="7" id="KW-1133">Transmembrane helix</keyword>
<keyword evidence="4" id="KW-0934">Plastid</keyword>
<keyword evidence="6" id="KW-0809">Transit peptide</keyword>
<dbReference type="InterPro" id="IPR036873">
    <property type="entry name" value="Rhodanese-like_dom_sf"/>
</dbReference>
<evidence type="ECO:0000313" key="11">
    <source>
        <dbReference type="EMBL" id="KAH6830116.1"/>
    </source>
</evidence>
<evidence type="ECO:0000256" key="7">
    <source>
        <dbReference type="ARBA" id="ARBA00022989"/>
    </source>
</evidence>
<comment type="subcellular location">
    <subcellularLocation>
        <location evidence="2">Membrane</location>
    </subcellularLocation>
    <subcellularLocation>
        <location evidence="1">Plastid</location>
        <location evidence="1">Chloroplast</location>
    </subcellularLocation>
</comment>
<evidence type="ECO:0000256" key="6">
    <source>
        <dbReference type="ARBA" id="ARBA00022946"/>
    </source>
</evidence>
<feature type="region of interest" description="Disordered" evidence="9">
    <location>
        <begin position="403"/>
        <end position="439"/>
    </location>
</feature>
<feature type="domain" description="Rhodanese" evidence="10">
    <location>
        <begin position="148"/>
        <end position="254"/>
    </location>
</feature>
<name>A0AAD4JAA7_PERFH</name>
<evidence type="ECO:0000256" key="1">
    <source>
        <dbReference type="ARBA" id="ARBA00004229"/>
    </source>
</evidence>
<feature type="compositionally biased region" description="Pro residues" evidence="9">
    <location>
        <begin position="420"/>
        <end position="439"/>
    </location>
</feature>
<keyword evidence="5" id="KW-0812">Transmembrane</keyword>
<evidence type="ECO:0000256" key="9">
    <source>
        <dbReference type="SAM" id="MobiDB-lite"/>
    </source>
</evidence>
<gene>
    <name evidence="11" type="ORF">C2S53_010654</name>
</gene>
<evidence type="ECO:0000313" key="12">
    <source>
        <dbReference type="Proteomes" id="UP001190926"/>
    </source>
</evidence>
<accession>A0AAD4JAA7</accession>
<evidence type="ECO:0000256" key="8">
    <source>
        <dbReference type="ARBA" id="ARBA00023136"/>
    </source>
</evidence>
<dbReference type="PROSITE" id="PS50206">
    <property type="entry name" value="RHODANESE_3"/>
    <property type="match status" value="1"/>
</dbReference>
<dbReference type="InterPro" id="IPR044240">
    <property type="entry name" value="STR4-like"/>
</dbReference>
<evidence type="ECO:0000259" key="10">
    <source>
        <dbReference type="PROSITE" id="PS50206"/>
    </source>
</evidence>
<dbReference type="InterPro" id="IPR001763">
    <property type="entry name" value="Rhodanese-like_dom"/>
</dbReference>
<evidence type="ECO:0000256" key="5">
    <source>
        <dbReference type="ARBA" id="ARBA00022692"/>
    </source>
</evidence>
<evidence type="ECO:0000256" key="2">
    <source>
        <dbReference type="ARBA" id="ARBA00004370"/>
    </source>
</evidence>
<evidence type="ECO:0000256" key="3">
    <source>
        <dbReference type="ARBA" id="ARBA00022528"/>
    </source>
</evidence>